<gene>
    <name evidence="2" type="primary">ASAH1</name>
    <name evidence="2" type="ORF">E2C01_096235</name>
</gene>
<evidence type="ECO:0000313" key="3">
    <source>
        <dbReference type="Proteomes" id="UP000324222"/>
    </source>
</evidence>
<comment type="caution">
    <text evidence="2">The sequence shown here is derived from an EMBL/GenBank/DDBJ whole genome shotgun (WGS) entry which is preliminary data.</text>
</comment>
<organism evidence="2 3">
    <name type="scientific">Portunus trituberculatus</name>
    <name type="common">Swimming crab</name>
    <name type="synonym">Neptunus trituberculatus</name>
    <dbReference type="NCBI Taxonomy" id="210409"/>
    <lineage>
        <taxon>Eukaryota</taxon>
        <taxon>Metazoa</taxon>
        <taxon>Ecdysozoa</taxon>
        <taxon>Arthropoda</taxon>
        <taxon>Crustacea</taxon>
        <taxon>Multicrustacea</taxon>
        <taxon>Malacostraca</taxon>
        <taxon>Eumalacostraca</taxon>
        <taxon>Eucarida</taxon>
        <taxon>Decapoda</taxon>
        <taxon>Pleocyemata</taxon>
        <taxon>Brachyura</taxon>
        <taxon>Eubrachyura</taxon>
        <taxon>Portunoidea</taxon>
        <taxon>Portunidae</taxon>
        <taxon>Portuninae</taxon>
        <taxon>Portunus</taxon>
    </lineage>
</organism>
<reference evidence="2 3" key="1">
    <citation type="submission" date="2019-05" db="EMBL/GenBank/DDBJ databases">
        <title>Another draft genome of Portunus trituberculatus and its Hox gene families provides insights of decapod evolution.</title>
        <authorList>
            <person name="Jeong J.-H."/>
            <person name="Song I."/>
            <person name="Kim S."/>
            <person name="Choi T."/>
            <person name="Kim D."/>
            <person name="Ryu S."/>
            <person name="Kim W."/>
        </authorList>
    </citation>
    <scope>NUCLEOTIDE SEQUENCE [LARGE SCALE GENOMIC DNA]</scope>
    <source>
        <tissue evidence="2">Muscle</tissue>
    </source>
</reference>
<evidence type="ECO:0000313" key="2">
    <source>
        <dbReference type="EMBL" id="MPD00741.1"/>
    </source>
</evidence>
<dbReference type="GO" id="GO:0017040">
    <property type="term" value="F:N-acylsphingosine amidohydrolase activity"/>
    <property type="evidence" value="ECO:0007669"/>
    <property type="project" value="UniProtKB-EC"/>
</dbReference>
<sequence>MLEVLKHTTFTYQQGSIITRWRDNFRVDDLGSKVSGSSSWFLVETNYDLWNSPPFYDDRRSPAVRCLNEAGQGNASLSLLYNVLSTRPVMNKLTTYTSLMQVNEGHLEAWLRFCDDPCWPW</sequence>
<evidence type="ECO:0000256" key="1">
    <source>
        <dbReference type="ARBA" id="ARBA00011891"/>
    </source>
</evidence>
<accession>A0A5B7JV35</accession>
<dbReference type="EMBL" id="VSRR010124179">
    <property type="protein sequence ID" value="MPD00741.1"/>
    <property type="molecule type" value="Genomic_DNA"/>
</dbReference>
<keyword evidence="3" id="KW-1185">Reference proteome</keyword>
<dbReference type="EC" id="3.5.1.23" evidence="1"/>
<dbReference type="Proteomes" id="UP000324222">
    <property type="component" value="Unassembled WGS sequence"/>
</dbReference>
<dbReference type="PANTHER" id="PTHR28583:SF1">
    <property type="entry name" value="ACID CERAMIDASE"/>
    <property type="match status" value="1"/>
</dbReference>
<protein>
    <recommendedName>
        <fullName evidence="1">ceramidase</fullName>
        <ecNumber evidence="1">3.5.1.23</ecNumber>
    </recommendedName>
</protein>
<proteinExistence type="predicted"/>
<name>A0A5B7JV35_PORTR</name>
<dbReference type="OrthoDB" id="5273684at2759"/>
<dbReference type="PANTHER" id="PTHR28583">
    <property type="entry name" value="ACID AMIDASE"/>
    <property type="match status" value="1"/>
</dbReference>
<dbReference type="AlphaFoldDB" id="A0A5B7JV35"/>